<feature type="active site" description="Phosphoserine intermediate" evidence="9">
    <location>
        <position position="103"/>
    </location>
</feature>
<evidence type="ECO:0000259" key="13">
    <source>
        <dbReference type="Pfam" id="PF02878"/>
    </source>
</evidence>
<dbReference type="FunFam" id="3.40.120.10:FF:000002">
    <property type="entry name" value="Phosphoglucosamine mutase"/>
    <property type="match status" value="1"/>
</dbReference>
<dbReference type="NCBIfam" id="NF008139">
    <property type="entry name" value="PRK10887.1"/>
    <property type="match status" value="1"/>
</dbReference>
<evidence type="ECO:0000256" key="6">
    <source>
        <dbReference type="ARBA" id="ARBA00050364"/>
    </source>
</evidence>
<feature type="domain" description="Alpha-D-phosphohexomutase C-terminal" evidence="12">
    <location>
        <begin position="376"/>
        <end position="442"/>
    </location>
</feature>
<protein>
    <recommendedName>
        <fullName evidence="8 9">Phosphoglucosamine mutase</fullName>
        <ecNumber evidence="7 9">5.4.2.10</ecNumber>
    </recommendedName>
</protein>
<dbReference type="FunFam" id="3.30.310.50:FF:000001">
    <property type="entry name" value="Phosphoglucosamine mutase"/>
    <property type="match status" value="1"/>
</dbReference>
<dbReference type="InterPro" id="IPR006352">
    <property type="entry name" value="GlmM_bact"/>
</dbReference>
<dbReference type="InterPro" id="IPR005846">
    <property type="entry name" value="A-D-PHexomutase_a/b/a-III"/>
</dbReference>
<feature type="binding site" description="via phosphate group" evidence="9">
    <location>
        <position position="103"/>
    </location>
    <ligand>
        <name>Mg(2+)</name>
        <dbReference type="ChEBI" id="CHEBI:18420"/>
    </ligand>
</feature>
<comment type="PTM">
    <text evidence="9">Activated by phosphorylation.</text>
</comment>
<proteinExistence type="inferred from homology"/>
<dbReference type="GO" id="GO:0004615">
    <property type="term" value="F:phosphomannomutase activity"/>
    <property type="evidence" value="ECO:0007669"/>
    <property type="project" value="TreeGrafter"/>
</dbReference>
<feature type="domain" description="Alpha-D-phosphohexomutase alpha/beta/alpha" evidence="13">
    <location>
        <begin position="3"/>
        <end position="138"/>
    </location>
</feature>
<dbReference type="InterPro" id="IPR005841">
    <property type="entry name" value="Alpha-D-phosphohexomutase_SF"/>
</dbReference>
<dbReference type="GO" id="GO:0006048">
    <property type="term" value="P:UDP-N-acetylglucosamine biosynthetic process"/>
    <property type="evidence" value="ECO:0007669"/>
    <property type="project" value="TreeGrafter"/>
</dbReference>
<comment type="catalytic activity">
    <reaction evidence="6 9 11">
        <text>alpha-D-glucosamine 1-phosphate = D-glucosamine 6-phosphate</text>
        <dbReference type="Rhea" id="RHEA:23424"/>
        <dbReference type="ChEBI" id="CHEBI:58516"/>
        <dbReference type="ChEBI" id="CHEBI:58725"/>
        <dbReference type="EC" id="5.4.2.10"/>
    </reaction>
</comment>
<name>A0A2H6CUT1_TETHA</name>
<evidence type="ECO:0000259" key="12">
    <source>
        <dbReference type="Pfam" id="PF00408"/>
    </source>
</evidence>
<dbReference type="GO" id="GO:0005975">
    <property type="term" value="P:carbohydrate metabolic process"/>
    <property type="evidence" value="ECO:0007669"/>
    <property type="project" value="InterPro"/>
</dbReference>
<dbReference type="InterPro" id="IPR016066">
    <property type="entry name" value="A-D-PHexomutase_CS"/>
</dbReference>
<dbReference type="HAMAP" id="MF_01554_B">
    <property type="entry name" value="GlmM_B"/>
    <property type="match status" value="1"/>
</dbReference>
<dbReference type="AlphaFoldDB" id="A0A2H6CUT1"/>
<dbReference type="Gene3D" id="3.30.310.50">
    <property type="entry name" value="Alpha-D-phosphohexomutase, C-terminal domain"/>
    <property type="match status" value="1"/>
</dbReference>
<dbReference type="SUPFAM" id="SSF53738">
    <property type="entry name" value="Phosphoglucomutase, first 3 domains"/>
    <property type="match status" value="3"/>
</dbReference>
<dbReference type="CDD" id="cd05802">
    <property type="entry name" value="GlmM"/>
    <property type="match status" value="1"/>
</dbReference>
<keyword evidence="2 9" id="KW-0597">Phosphoprotein</keyword>
<evidence type="ECO:0000256" key="3">
    <source>
        <dbReference type="ARBA" id="ARBA00022723"/>
    </source>
</evidence>
<feature type="binding site" evidence="9">
    <location>
        <position position="247"/>
    </location>
    <ligand>
        <name>Mg(2+)</name>
        <dbReference type="ChEBI" id="CHEBI:18420"/>
    </ligand>
</feature>
<reference evidence="16 17" key="1">
    <citation type="submission" date="2016-05" db="EMBL/GenBank/DDBJ databases">
        <title>Whole genome sequencing of Tetragenococcus halophilus subsp. halophilus NISL 7118.</title>
        <authorList>
            <person name="Shiwa Y."/>
            <person name="Nishimura I."/>
            <person name="Yoshikawa H."/>
            <person name="Koyama Y."/>
            <person name="Oguma T."/>
        </authorList>
    </citation>
    <scope>NUCLEOTIDE SEQUENCE [LARGE SCALE GENOMIC DNA]</scope>
    <source>
        <strain evidence="16 17">NISL 7118</strain>
    </source>
</reference>
<accession>A0A2H6CUT1</accession>
<dbReference type="NCBIfam" id="TIGR01455">
    <property type="entry name" value="glmM"/>
    <property type="match status" value="1"/>
</dbReference>
<evidence type="ECO:0000256" key="11">
    <source>
        <dbReference type="RuleBase" id="RU004327"/>
    </source>
</evidence>
<dbReference type="SUPFAM" id="SSF55957">
    <property type="entry name" value="Phosphoglucomutase, C-terminal domain"/>
    <property type="match status" value="1"/>
</dbReference>
<dbReference type="Pfam" id="PF00408">
    <property type="entry name" value="PGM_PMM_IV"/>
    <property type="match status" value="1"/>
</dbReference>
<dbReference type="Pfam" id="PF02880">
    <property type="entry name" value="PGM_PMM_III"/>
    <property type="match status" value="1"/>
</dbReference>
<evidence type="ECO:0000259" key="15">
    <source>
        <dbReference type="Pfam" id="PF02880"/>
    </source>
</evidence>
<dbReference type="InterPro" id="IPR005843">
    <property type="entry name" value="A-D-PHexomutase_C"/>
</dbReference>
<dbReference type="Proteomes" id="UP000236214">
    <property type="component" value="Unassembled WGS sequence"/>
</dbReference>
<comment type="caution">
    <text evidence="16">The sequence shown here is derived from an EMBL/GenBank/DDBJ whole genome shotgun (WGS) entry which is preliminary data.</text>
</comment>
<feature type="domain" description="Alpha-D-phosphohexomutase alpha/beta/alpha" evidence="14">
    <location>
        <begin position="162"/>
        <end position="256"/>
    </location>
</feature>
<keyword evidence="4 9" id="KW-0460">Magnesium</keyword>
<dbReference type="InterPro" id="IPR005844">
    <property type="entry name" value="A-D-PHexomutase_a/b/a-I"/>
</dbReference>
<evidence type="ECO:0000256" key="4">
    <source>
        <dbReference type="ARBA" id="ARBA00022842"/>
    </source>
</evidence>
<dbReference type="GO" id="GO:0000287">
    <property type="term" value="F:magnesium ion binding"/>
    <property type="evidence" value="ECO:0007669"/>
    <property type="project" value="UniProtKB-UniRule"/>
</dbReference>
<dbReference type="GO" id="GO:0009252">
    <property type="term" value="P:peptidoglycan biosynthetic process"/>
    <property type="evidence" value="ECO:0007669"/>
    <property type="project" value="TreeGrafter"/>
</dbReference>
<keyword evidence="17" id="KW-1185">Reference proteome</keyword>
<evidence type="ECO:0000256" key="5">
    <source>
        <dbReference type="ARBA" id="ARBA00023235"/>
    </source>
</evidence>
<evidence type="ECO:0000313" key="16">
    <source>
        <dbReference type="EMBL" id="GBD68746.1"/>
    </source>
</evidence>
<dbReference type="Gene3D" id="3.40.120.10">
    <property type="entry name" value="Alpha-D-Glucose-1,6-Bisphosphate, subunit A, domain 3"/>
    <property type="match status" value="3"/>
</dbReference>
<evidence type="ECO:0000256" key="8">
    <source>
        <dbReference type="ARBA" id="ARBA00068193"/>
    </source>
</evidence>
<evidence type="ECO:0000313" key="17">
    <source>
        <dbReference type="Proteomes" id="UP000236214"/>
    </source>
</evidence>
<comment type="function">
    <text evidence="9 11">Catalyzes the conversion of glucosamine-6-phosphate to glucosamine-1-phosphate.</text>
</comment>
<evidence type="ECO:0000256" key="2">
    <source>
        <dbReference type="ARBA" id="ARBA00022553"/>
    </source>
</evidence>
<dbReference type="InterPro" id="IPR016055">
    <property type="entry name" value="A-D-PHexomutase_a/b/a-I/II/III"/>
</dbReference>
<dbReference type="PANTHER" id="PTHR42946:SF1">
    <property type="entry name" value="PHOSPHOGLUCOMUTASE (ALPHA-D-GLUCOSE-1,6-BISPHOSPHATE-DEPENDENT)"/>
    <property type="match status" value="1"/>
</dbReference>
<dbReference type="FunFam" id="3.40.120.10:FF:000001">
    <property type="entry name" value="Phosphoglucosamine mutase"/>
    <property type="match status" value="1"/>
</dbReference>
<dbReference type="GO" id="GO:0005829">
    <property type="term" value="C:cytosol"/>
    <property type="evidence" value="ECO:0007669"/>
    <property type="project" value="TreeGrafter"/>
</dbReference>
<dbReference type="Pfam" id="PF02878">
    <property type="entry name" value="PGM_PMM_I"/>
    <property type="match status" value="1"/>
</dbReference>
<evidence type="ECO:0000256" key="9">
    <source>
        <dbReference type="HAMAP-Rule" id="MF_01554"/>
    </source>
</evidence>
<evidence type="ECO:0000256" key="7">
    <source>
        <dbReference type="ARBA" id="ARBA00066330"/>
    </source>
</evidence>
<evidence type="ECO:0000256" key="10">
    <source>
        <dbReference type="RuleBase" id="RU004326"/>
    </source>
</evidence>
<gene>
    <name evidence="9 16" type="primary">glmM</name>
    <name evidence="16" type="ORF">TEHN7118_1552</name>
</gene>
<keyword evidence="3 9" id="KW-0479">Metal-binding</keyword>
<comment type="similarity">
    <text evidence="1 9 10">Belongs to the phosphohexose mutase family.</text>
</comment>
<evidence type="ECO:0000256" key="1">
    <source>
        <dbReference type="ARBA" id="ARBA00010231"/>
    </source>
</evidence>
<dbReference type="GO" id="GO:0008966">
    <property type="term" value="F:phosphoglucosamine mutase activity"/>
    <property type="evidence" value="ECO:0007669"/>
    <property type="project" value="UniProtKB-UniRule"/>
</dbReference>
<evidence type="ECO:0000259" key="14">
    <source>
        <dbReference type="Pfam" id="PF02879"/>
    </source>
</evidence>
<dbReference type="InterPro" id="IPR036900">
    <property type="entry name" value="A-D-PHexomutase_C_sf"/>
</dbReference>
<organism evidence="16 17">
    <name type="scientific">Tetragenococcus halophilus subsp. halophilus</name>
    <dbReference type="NCBI Taxonomy" id="1513897"/>
    <lineage>
        <taxon>Bacteria</taxon>
        <taxon>Bacillati</taxon>
        <taxon>Bacillota</taxon>
        <taxon>Bacilli</taxon>
        <taxon>Lactobacillales</taxon>
        <taxon>Enterococcaceae</taxon>
        <taxon>Tetragenococcus</taxon>
    </lineage>
</organism>
<sequence length="452" mass="48963">MGKYFGTDGVRGIANKELTPELAFKLGRCGGYVLSRHEDEKEQPKVLVGRDTRMSGQLLESALIAGLLSVGIEVFQLGVISTPGVAYLTRVQKASSGVMISASHNPAADNGIKFFGNDGFKLADEKELEIEALLDSEEDDLPRPSADGLGSLEEFPEGMLKYSQYLQQTIKDDLSGLTVCIDAANGATAPTVNRLFADLETDFYTIGTSPNGVNINDGVGSTHPEKLADFVVEKQADVGIAFDGDGDRVIAVDENGQIVDGDKIMYICANYLAENDLLKQNTIVTTVMSNLGFHKAVEAAGLNDVVTKVGDRYVVEEMRKNDYNFGGEQSGHMVFFDLNTTGDGMLSGIQLLNIMKQTGKKLSELAANVTIYPQKLVNIRVSDKYGAMEVPAIKKIIDDVEAKLGDEGRILVRASGTEPLLRIMAEAPTDEEVDYYVNQIADVVRNEIGLDE</sequence>
<keyword evidence="5 9" id="KW-0413">Isomerase</keyword>
<dbReference type="InterPro" id="IPR050060">
    <property type="entry name" value="Phosphoglucosamine_mutase"/>
</dbReference>
<feature type="domain" description="Alpha-D-phosphohexomutase alpha/beta/alpha" evidence="15">
    <location>
        <begin position="260"/>
        <end position="368"/>
    </location>
</feature>
<dbReference type="InterPro" id="IPR005845">
    <property type="entry name" value="A-D-PHexomutase_a/b/a-II"/>
</dbReference>
<comment type="cofactor">
    <cofactor evidence="9">
        <name>Mg(2+)</name>
        <dbReference type="ChEBI" id="CHEBI:18420"/>
    </cofactor>
    <text evidence="9">Binds 1 Mg(2+) ion per subunit.</text>
</comment>
<dbReference type="RefSeq" id="WP_103103583.1">
    <property type="nucleotide sequence ID" value="NZ_BDEC01000062.1"/>
</dbReference>
<dbReference type="PROSITE" id="PS00710">
    <property type="entry name" value="PGM_PMM"/>
    <property type="match status" value="1"/>
</dbReference>
<dbReference type="Pfam" id="PF02879">
    <property type="entry name" value="PGM_PMM_II"/>
    <property type="match status" value="1"/>
</dbReference>
<dbReference type="PRINTS" id="PR00509">
    <property type="entry name" value="PGMPMM"/>
</dbReference>
<dbReference type="EC" id="5.4.2.10" evidence="7 9"/>
<feature type="binding site" evidence="9">
    <location>
        <position position="243"/>
    </location>
    <ligand>
        <name>Mg(2+)</name>
        <dbReference type="ChEBI" id="CHEBI:18420"/>
    </ligand>
</feature>
<dbReference type="EMBL" id="BDEC01000062">
    <property type="protein sequence ID" value="GBD68746.1"/>
    <property type="molecule type" value="Genomic_DNA"/>
</dbReference>
<feature type="binding site" evidence="9">
    <location>
        <position position="245"/>
    </location>
    <ligand>
        <name>Mg(2+)</name>
        <dbReference type="ChEBI" id="CHEBI:18420"/>
    </ligand>
</feature>
<dbReference type="PANTHER" id="PTHR42946">
    <property type="entry name" value="PHOSPHOHEXOSE MUTASE"/>
    <property type="match status" value="1"/>
</dbReference>
<feature type="modified residue" description="Phosphoserine" evidence="9">
    <location>
        <position position="103"/>
    </location>
</feature>